<sequence length="166" mass="18196">MIKKKIKITLLGALVFGLGIFIPFLTTEATPIYDGMNCTVQHSGSGHTCTNTTYGYQFEGGGEFINNFKFTYTGYSKSITVTKLEYFAAKVSAGRPYYIDSWISGDGTTKHYPPAASQRFLAVGNKLTFSPNKKMLLNGDNAMLKMNSNLDGAIASVNYEISTLPR</sequence>
<comment type="caution">
    <text evidence="1">The sequence shown here is derived from an EMBL/GenBank/DDBJ whole genome shotgun (WGS) entry which is preliminary data.</text>
</comment>
<evidence type="ECO:0000313" key="1">
    <source>
        <dbReference type="EMBL" id="MDH5163419.1"/>
    </source>
</evidence>
<dbReference type="RefSeq" id="WP_280618126.1">
    <property type="nucleotide sequence ID" value="NZ_JAROYP010000014.1"/>
</dbReference>
<organism evidence="1 2">
    <name type="scientific">Heyndrickxia oleronia</name>
    <dbReference type="NCBI Taxonomy" id="38875"/>
    <lineage>
        <taxon>Bacteria</taxon>
        <taxon>Bacillati</taxon>
        <taxon>Bacillota</taxon>
        <taxon>Bacilli</taxon>
        <taxon>Bacillales</taxon>
        <taxon>Bacillaceae</taxon>
        <taxon>Heyndrickxia</taxon>
    </lineage>
</organism>
<proteinExistence type="predicted"/>
<dbReference type="Proteomes" id="UP001159179">
    <property type="component" value="Unassembled WGS sequence"/>
</dbReference>
<reference evidence="1" key="1">
    <citation type="submission" date="2023-03" db="EMBL/GenBank/DDBJ databases">
        <title>Bacterial isolates from washroom surfaces on a university campus.</title>
        <authorList>
            <person name="Holman D.B."/>
            <person name="Gzyl K.E."/>
            <person name="Taheri A.E."/>
        </authorList>
    </citation>
    <scope>NUCLEOTIDE SEQUENCE</scope>
    <source>
        <strain evidence="1">RD03</strain>
    </source>
</reference>
<accession>A0AAW6SX25</accession>
<name>A0AAW6SX25_9BACI</name>
<gene>
    <name evidence="1" type="ORF">P5X88_21015</name>
</gene>
<dbReference type="AlphaFoldDB" id="A0AAW6SX25"/>
<dbReference type="EMBL" id="JAROYP010000014">
    <property type="protein sequence ID" value="MDH5163419.1"/>
    <property type="molecule type" value="Genomic_DNA"/>
</dbReference>
<evidence type="ECO:0000313" key="2">
    <source>
        <dbReference type="Proteomes" id="UP001159179"/>
    </source>
</evidence>
<protein>
    <submittedName>
        <fullName evidence="1">Uncharacterized protein</fullName>
    </submittedName>
</protein>